<dbReference type="EMBL" id="DVFI01000025">
    <property type="protein sequence ID" value="HIQ62278.1"/>
    <property type="molecule type" value="Genomic_DNA"/>
</dbReference>
<keyword evidence="2" id="KW-0012">Acyltransferase</keyword>
<dbReference type="SUPFAM" id="SSF55729">
    <property type="entry name" value="Acyl-CoA N-acyltransferases (Nat)"/>
    <property type="match status" value="1"/>
</dbReference>
<protein>
    <submittedName>
        <fullName evidence="4">GNAT family N-acetyltransferase</fullName>
    </submittedName>
</protein>
<evidence type="ECO:0000256" key="2">
    <source>
        <dbReference type="ARBA" id="ARBA00023315"/>
    </source>
</evidence>
<dbReference type="PROSITE" id="PS51186">
    <property type="entry name" value="GNAT"/>
    <property type="match status" value="1"/>
</dbReference>
<gene>
    <name evidence="4" type="ORF">IAA66_01665</name>
</gene>
<feature type="domain" description="N-acetyltransferase" evidence="3">
    <location>
        <begin position="3"/>
        <end position="162"/>
    </location>
</feature>
<accession>A0A9D0YWU8</accession>
<evidence type="ECO:0000256" key="1">
    <source>
        <dbReference type="ARBA" id="ARBA00022679"/>
    </source>
</evidence>
<evidence type="ECO:0000259" key="3">
    <source>
        <dbReference type="PROSITE" id="PS51186"/>
    </source>
</evidence>
<proteinExistence type="predicted"/>
<dbReference type="Gene3D" id="3.40.630.30">
    <property type="match status" value="1"/>
</dbReference>
<name>A0A9D0YWU8_9FIRM</name>
<dbReference type="Pfam" id="PF00583">
    <property type="entry name" value="Acetyltransf_1"/>
    <property type="match status" value="1"/>
</dbReference>
<dbReference type="InterPro" id="IPR050832">
    <property type="entry name" value="Bact_Acetyltransf"/>
</dbReference>
<evidence type="ECO:0000313" key="4">
    <source>
        <dbReference type="EMBL" id="HIQ62278.1"/>
    </source>
</evidence>
<sequence length="165" mass="18269">MQEFLELATPADAEAVLALYRRQIGRPGCAWNEHYPDASFVRADLQRRALRVVREGERLLAAVSLLEQDDDELEALGCWTVSPACEAVRLCVAPDAQGRGIGGRVMRALLDEAAARGFAAMRLLCSTGNAAARRLYKREGFARRGQCRLYGEDFLCLEKNLPLSN</sequence>
<dbReference type="CDD" id="cd04301">
    <property type="entry name" value="NAT_SF"/>
    <property type="match status" value="1"/>
</dbReference>
<dbReference type="AlphaFoldDB" id="A0A9D0YWU8"/>
<reference evidence="4" key="2">
    <citation type="journal article" date="2021" name="PeerJ">
        <title>Extensive microbial diversity within the chicken gut microbiome revealed by metagenomics and culture.</title>
        <authorList>
            <person name="Gilroy R."/>
            <person name="Ravi A."/>
            <person name="Getino M."/>
            <person name="Pursley I."/>
            <person name="Horton D.L."/>
            <person name="Alikhan N.F."/>
            <person name="Baker D."/>
            <person name="Gharbi K."/>
            <person name="Hall N."/>
            <person name="Watson M."/>
            <person name="Adriaenssens E.M."/>
            <person name="Foster-Nyarko E."/>
            <person name="Jarju S."/>
            <person name="Secka A."/>
            <person name="Antonio M."/>
            <person name="Oren A."/>
            <person name="Chaudhuri R.R."/>
            <person name="La Ragione R."/>
            <person name="Hildebrand F."/>
            <person name="Pallen M.J."/>
        </authorList>
    </citation>
    <scope>NUCLEOTIDE SEQUENCE</scope>
    <source>
        <strain evidence="4">ChiHile30-977</strain>
    </source>
</reference>
<keyword evidence="1" id="KW-0808">Transferase</keyword>
<dbReference type="PANTHER" id="PTHR43877">
    <property type="entry name" value="AMINOALKYLPHOSPHONATE N-ACETYLTRANSFERASE-RELATED-RELATED"/>
    <property type="match status" value="1"/>
</dbReference>
<dbReference type="Proteomes" id="UP000886819">
    <property type="component" value="Unassembled WGS sequence"/>
</dbReference>
<dbReference type="InterPro" id="IPR000182">
    <property type="entry name" value="GNAT_dom"/>
</dbReference>
<dbReference type="PANTHER" id="PTHR43877:SF2">
    <property type="entry name" value="AMINOALKYLPHOSPHONATE N-ACETYLTRANSFERASE-RELATED"/>
    <property type="match status" value="1"/>
</dbReference>
<comment type="caution">
    <text evidence="4">The sequence shown here is derived from an EMBL/GenBank/DDBJ whole genome shotgun (WGS) entry which is preliminary data.</text>
</comment>
<dbReference type="GO" id="GO:0016747">
    <property type="term" value="F:acyltransferase activity, transferring groups other than amino-acyl groups"/>
    <property type="evidence" value="ECO:0007669"/>
    <property type="project" value="InterPro"/>
</dbReference>
<evidence type="ECO:0000313" key="5">
    <source>
        <dbReference type="Proteomes" id="UP000886819"/>
    </source>
</evidence>
<reference evidence="4" key="1">
    <citation type="submission" date="2020-10" db="EMBL/GenBank/DDBJ databases">
        <authorList>
            <person name="Gilroy R."/>
        </authorList>
    </citation>
    <scope>NUCLEOTIDE SEQUENCE</scope>
    <source>
        <strain evidence="4">ChiHile30-977</strain>
    </source>
</reference>
<organism evidence="4 5">
    <name type="scientific">Candidatus Avichristensenella intestinipullorum</name>
    <dbReference type="NCBI Taxonomy" id="2840693"/>
    <lineage>
        <taxon>Bacteria</taxon>
        <taxon>Bacillati</taxon>
        <taxon>Bacillota</taxon>
        <taxon>Clostridia</taxon>
        <taxon>Candidatus Avichristensenella</taxon>
    </lineage>
</organism>
<dbReference type="InterPro" id="IPR016181">
    <property type="entry name" value="Acyl_CoA_acyltransferase"/>
</dbReference>